<feature type="compositionally biased region" description="Low complexity" evidence="1">
    <location>
        <begin position="28"/>
        <end position="46"/>
    </location>
</feature>
<comment type="caution">
    <text evidence="2">The sequence shown here is derived from an EMBL/GenBank/DDBJ whole genome shotgun (WGS) entry which is preliminary data.</text>
</comment>
<dbReference type="AlphaFoldDB" id="A0A8J2KSV5"/>
<dbReference type="EMBL" id="CAJVCH010199792">
    <property type="protein sequence ID" value="CAG7730751.1"/>
    <property type="molecule type" value="Genomic_DNA"/>
</dbReference>
<keyword evidence="3" id="KW-1185">Reference proteome</keyword>
<organism evidence="2 3">
    <name type="scientific">Allacma fusca</name>
    <dbReference type="NCBI Taxonomy" id="39272"/>
    <lineage>
        <taxon>Eukaryota</taxon>
        <taxon>Metazoa</taxon>
        <taxon>Ecdysozoa</taxon>
        <taxon>Arthropoda</taxon>
        <taxon>Hexapoda</taxon>
        <taxon>Collembola</taxon>
        <taxon>Symphypleona</taxon>
        <taxon>Sminthuridae</taxon>
        <taxon>Allacma</taxon>
    </lineage>
</organism>
<reference evidence="2" key="1">
    <citation type="submission" date="2021-06" db="EMBL/GenBank/DDBJ databases">
        <authorList>
            <person name="Hodson N. C."/>
            <person name="Mongue J. A."/>
            <person name="Jaron S. K."/>
        </authorList>
    </citation>
    <scope>NUCLEOTIDE SEQUENCE</scope>
</reference>
<gene>
    <name evidence="2" type="ORF">AFUS01_LOCUS19372</name>
</gene>
<evidence type="ECO:0000313" key="3">
    <source>
        <dbReference type="Proteomes" id="UP000708208"/>
    </source>
</evidence>
<evidence type="ECO:0000256" key="1">
    <source>
        <dbReference type="SAM" id="MobiDB-lite"/>
    </source>
</evidence>
<protein>
    <submittedName>
        <fullName evidence="2">Uncharacterized protein</fullName>
    </submittedName>
</protein>
<dbReference type="Proteomes" id="UP000708208">
    <property type="component" value="Unassembled WGS sequence"/>
</dbReference>
<accession>A0A8J2KSV5</accession>
<feature type="non-terminal residue" evidence="2">
    <location>
        <position position="167"/>
    </location>
</feature>
<feature type="non-terminal residue" evidence="2">
    <location>
        <position position="1"/>
    </location>
</feature>
<proteinExistence type="predicted"/>
<feature type="compositionally biased region" description="Polar residues" evidence="1">
    <location>
        <begin position="1"/>
        <end position="10"/>
    </location>
</feature>
<sequence>DGPTFLQNLHQDPEPVACTQDPQEDIYTSSTGTKSKSTSHISTSSKQQIRGHVFTPSQDSKRLSLTSDVDISQYIRREKSVVLLSSSTSLFQSLENISARYSSWNRLRRHTVWWTRLWNHLKRQPQLPNASSILFPSELRQAEESWIYYIQRKVYANEIEVLGRSGT</sequence>
<name>A0A8J2KSV5_9HEXA</name>
<evidence type="ECO:0000313" key="2">
    <source>
        <dbReference type="EMBL" id="CAG7730751.1"/>
    </source>
</evidence>
<feature type="region of interest" description="Disordered" evidence="1">
    <location>
        <begin position="1"/>
        <end position="57"/>
    </location>
</feature>